<evidence type="ECO:0000313" key="10">
    <source>
        <dbReference type="EMBL" id="EDQ89701.1"/>
    </source>
</evidence>
<keyword evidence="4" id="KW-0862">Zinc</keyword>
<evidence type="ECO:0000313" key="11">
    <source>
        <dbReference type="Proteomes" id="UP000001357"/>
    </source>
</evidence>
<dbReference type="EMBL" id="CH991550">
    <property type="protein sequence ID" value="EDQ89701.1"/>
    <property type="molecule type" value="Genomic_DNA"/>
</dbReference>
<dbReference type="GO" id="GO:0006606">
    <property type="term" value="P:protein import into nucleus"/>
    <property type="evidence" value="ECO:0000318"/>
    <property type="project" value="GO_Central"/>
</dbReference>
<dbReference type="KEGG" id="mbr:MONBRDRAFT_8087"/>
<evidence type="ECO:0000256" key="6">
    <source>
        <dbReference type="SAM" id="Coils"/>
    </source>
</evidence>
<evidence type="ECO:0000256" key="3">
    <source>
        <dbReference type="ARBA" id="ARBA00022771"/>
    </source>
</evidence>
<sequence>MAANAKPLSLQIADARGISYKGKPLMWKERFKARCREELRRKRYAAMDQRRLGSGHDGTTAEEGTMDMETDVEQVMREQLALLQQQVVGDDVHALSPGVDAAQAWSTEPGALCSRSQPFSLGSHPRGDARETHASAHDFNSDEGQEDVDILTPSTEAEYDYLLDLWSEIQQELMVEDASQAFLEDEAQIEEAEQEEARARDEALAALSLADDNAVTCPVCRHSLLRMRLCVIFCPCGFQLNTQDEGMTLAQFGHLLYDLVDEHDATGCSQRLSFRVCETMAERRCPQVLEAACRACGFMNFV</sequence>
<dbReference type="GO" id="GO:0008270">
    <property type="term" value="F:zinc ion binding"/>
    <property type="evidence" value="ECO:0007669"/>
    <property type="project" value="UniProtKB-KW"/>
</dbReference>
<dbReference type="InterPro" id="IPR028156">
    <property type="entry name" value="RIP"/>
</dbReference>
<accession>A9UZ06</accession>
<evidence type="ECO:0000256" key="5">
    <source>
        <dbReference type="ARBA" id="ARBA00023242"/>
    </source>
</evidence>
<keyword evidence="6" id="KW-0175">Coiled coil</keyword>
<dbReference type="RefSeq" id="XP_001745730.1">
    <property type="nucleotide sequence ID" value="XM_001745678.1"/>
</dbReference>
<dbReference type="PANTHER" id="PTHR31742:SF1">
    <property type="entry name" value="RPA-INTERACTING PROTEIN"/>
    <property type="match status" value="1"/>
</dbReference>
<dbReference type="OMA" id="THASAHD"/>
<organism evidence="10 11">
    <name type="scientific">Monosiga brevicollis</name>
    <name type="common">Choanoflagellate</name>
    <dbReference type="NCBI Taxonomy" id="81824"/>
    <lineage>
        <taxon>Eukaryota</taxon>
        <taxon>Choanoflagellata</taxon>
        <taxon>Craspedida</taxon>
        <taxon>Salpingoecidae</taxon>
        <taxon>Monosiga</taxon>
    </lineage>
</organism>
<comment type="subcellular location">
    <subcellularLocation>
        <location evidence="1">Nucleus</location>
    </subcellularLocation>
</comment>
<dbReference type="PANTHER" id="PTHR31742">
    <property type="entry name" value="RPA-INTERACTING PROTEIN RPAIN"/>
    <property type="match status" value="1"/>
</dbReference>
<keyword evidence="3" id="KW-0863">Zinc-finger</keyword>
<keyword evidence="2" id="KW-0479">Metal-binding</keyword>
<feature type="compositionally biased region" description="Basic and acidic residues" evidence="7">
    <location>
        <begin position="125"/>
        <end position="140"/>
    </location>
</feature>
<evidence type="ECO:0000256" key="2">
    <source>
        <dbReference type="ARBA" id="ARBA00022723"/>
    </source>
</evidence>
<dbReference type="GO" id="GO:0005634">
    <property type="term" value="C:nucleus"/>
    <property type="evidence" value="ECO:0000318"/>
    <property type="project" value="GO_Central"/>
</dbReference>
<dbReference type="InParanoid" id="A9UZ06"/>
<dbReference type="InterPro" id="IPR028158">
    <property type="entry name" value="RPA_interact_N_dom"/>
</dbReference>
<dbReference type="InterPro" id="IPR028159">
    <property type="entry name" value="RPA_interact_C_dom"/>
</dbReference>
<dbReference type="STRING" id="81824.A9UZ06"/>
<name>A9UZ06_MONBE</name>
<evidence type="ECO:0000256" key="7">
    <source>
        <dbReference type="SAM" id="MobiDB-lite"/>
    </source>
</evidence>
<dbReference type="Proteomes" id="UP000001357">
    <property type="component" value="Unassembled WGS sequence"/>
</dbReference>
<feature type="domain" description="RPA-interacting protein N-terminal" evidence="8">
    <location>
        <begin position="16"/>
        <end position="53"/>
    </location>
</feature>
<feature type="coiled-coil region" evidence="6">
    <location>
        <begin position="175"/>
        <end position="209"/>
    </location>
</feature>
<dbReference type="Pfam" id="PF14766">
    <property type="entry name" value="RPA_interact_N"/>
    <property type="match status" value="1"/>
</dbReference>
<keyword evidence="5" id="KW-0539">Nucleus</keyword>
<keyword evidence="11" id="KW-1185">Reference proteome</keyword>
<evidence type="ECO:0000259" key="9">
    <source>
        <dbReference type="Pfam" id="PF14768"/>
    </source>
</evidence>
<dbReference type="Pfam" id="PF14768">
    <property type="entry name" value="RPA_interact_C"/>
    <property type="match status" value="1"/>
</dbReference>
<evidence type="ECO:0008006" key="12">
    <source>
        <dbReference type="Google" id="ProtNLM"/>
    </source>
</evidence>
<evidence type="ECO:0000256" key="4">
    <source>
        <dbReference type="ARBA" id="ARBA00022833"/>
    </source>
</evidence>
<dbReference type="GeneID" id="5890802"/>
<evidence type="ECO:0000259" key="8">
    <source>
        <dbReference type="Pfam" id="PF14766"/>
    </source>
</evidence>
<gene>
    <name evidence="10" type="ORF">MONBRDRAFT_8087</name>
</gene>
<proteinExistence type="predicted"/>
<feature type="region of interest" description="Disordered" evidence="7">
    <location>
        <begin position="116"/>
        <end position="147"/>
    </location>
</feature>
<reference evidence="10 11" key="1">
    <citation type="journal article" date="2008" name="Nature">
        <title>The genome of the choanoflagellate Monosiga brevicollis and the origin of metazoans.</title>
        <authorList>
            <consortium name="JGI Sequencing"/>
            <person name="King N."/>
            <person name="Westbrook M.J."/>
            <person name="Young S.L."/>
            <person name="Kuo A."/>
            <person name="Abedin M."/>
            <person name="Chapman J."/>
            <person name="Fairclough S."/>
            <person name="Hellsten U."/>
            <person name="Isogai Y."/>
            <person name="Letunic I."/>
            <person name="Marr M."/>
            <person name="Pincus D."/>
            <person name="Putnam N."/>
            <person name="Rokas A."/>
            <person name="Wright K.J."/>
            <person name="Zuzow R."/>
            <person name="Dirks W."/>
            <person name="Good M."/>
            <person name="Goodstein D."/>
            <person name="Lemons D."/>
            <person name="Li W."/>
            <person name="Lyons J.B."/>
            <person name="Morris A."/>
            <person name="Nichols S."/>
            <person name="Richter D.J."/>
            <person name="Salamov A."/>
            <person name="Bork P."/>
            <person name="Lim W.A."/>
            <person name="Manning G."/>
            <person name="Miller W.T."/>
            <person name="McGinnis W."/>
            <person name="Shapiro H."/>
            <person name="Tjian R."/>
            <person name="Grigoriev I.V."/>
            <person name="Rokhsar D."/>
        </authorList>
    </citation>
    <scope>NUCLEOTIDE SEQUENCE [LARGE SCALE GENOMIC DNA]</scope>
    <source>
        <strain evidence="11">MX1 / ATCC 50154</strain>
    </source>
</reference>
<dbReference type="AlphaFoldDB" id="A9UZ06"/>
<feature type="domain" description="RPA-interacting protein C-terminal" evidence="9">
    <location>
        <begin position="216"/>
        <end position="300"/>
    </location>
</feature>
<evidence type="ECO:0000256" key="1">
    <source>
        <dbReference type="ARBA" id="ARBA00004123"/>
    </source>
</evidence>
<protein>
    <recommendedName>
        <fullName evidence="12">RPA-interacting protein C-terminal domain-containing protein</fullName>
    </recommendedName>
</protein>